<dbReference type="AlphaFoldDB" id="A0AAQ4CP96"/>
<dbReference type="KEGG" id="scas:SACC_06440"/>
<organism evidence="2 3">
    <name type="scientific">Saccharolobus caldissimus</name>
    <dbReference type="NCBI Taxonomy" id="1702097"/>
    <lineage>
        <taxon>Archaea</taxon>
        <taxon>Thermoproteota</taxon>
        <taxon>Thermoprotei</taxon>
        <taxon>Sulfolobales</taxon>
        <taxon>Sulfolobaceae</taxon>
        <taxon>Saccharolobus</taxon>
    </lineage>
</organism>
<dbReference type="Proteomes" id="UP001319921">
    <property type="component" value="Chromosome"/>
</dbReference>
<accession>A0AAQ4CP96</accession>
<keyword evidence="3" id="KW-1185">Reference proteome</keyword>
<protein>
    <submittedName>
        <fullName evidence="2">Uncharacterized protein</fullName>
    </submittedName>
</protein>
<evidence type="ECO:0000256" key="1">
    <source>
        <dbReference type="SAM" id="MobiDB-lite"/>
    </source>
</evidence>
<gene>
    <name evidence="2" type="ORF">SACC_06440</name>
</gene>
<sequence length="31" mass="3456">MGGRQKTTLFMTKEVKKEKKTTQASPQASSK</sequence>
<dbReference type="EMBL" id="AP025226">
    <property type="protein sequence ID" value="BDB97627.1"/>
    <property type="molecule type" value="Genomic_DNA"/>
</dbReference>
<proteinExistence type="predicted"/>
<feature type="compositionally biased region" description="Polar residues" evidence="1">
    <location>
        <begin position="1"/>
        <end position="10"/>
    </location>
</feature>
<name>A0AAQ4CP96_9CREN</name>
<evidence type="ECO:0000313" key="2">
    <source>
        <dbReference type="EMBL" id="BDB97627.1"/>
    </source>
</evidence>
<reference evidence="2 3" key="1">
    <citation type="journal article" date="2022" name="Microbiol. Resour. Announc.">
        <title>Complete Genome Sequence of the Hyperthermophilic and Acidophilic Archaeon Saccharolobus caldissimus Strain HS-3T.</title>
        <authorList>
            <person name="Sakai H.D."/>
            <person name="Kurosawa N."/>
        </authorList>
    </citation>
    <scope>NUCLEOTIDE SEQUENCE [LARGE SCALE GENOMIC DNA]</scope>
    <source>
        <strain evidence="2 3">JCM32116</strain>
    </source>
</reference>
<feature type="region of interest" description="Disordered" evidence="1">
    <location>
        <begin position="1"/>
        <end position="31"/>
    </location>
</feature>
<evidence type="ECO:0000313" key="3">
    <source>
        <dbReference type="Proteomes" id="UP001319921"/>
    </source>
</evidence>